<feature type="compositionally biased region" description="Basic and acidic residues" evidence="6">
    <location>
        <begin position="494"/>
        <end position="504"/>
    </location>
</feature>
<dbReference type="Pfam" id="PF02724">
    <property type="entry name" value="CDC45"/>
    <property type="match status" value="1"/>
</dbReference>
<organism evidence="9">
    <name type="scientific">Candidozyma auris</name>
    <name type="common">Yeast</name>
    <name type="synonym">Candida auris</name>
    <dbReference type="NCBI Taxonomy" id="498019"/>
    <lineage>
        <taxon>Eukaryota</taxon>
        <taxon>Fungi</taxon>
        <taxon>Dikarya</taxon>
        <taxon>Ascomycota</taxon>
        <taxon>Saccharomycotina</taxon>
        <taxon>Pichiomycetes</taxon>
        <taxon>Metschnikowiaceae</taxon>
        <taxon>Candidozyma</taxon>
    </lineage>
</organism>
<dbReference type="GO" id="GO:0003688">
    <property type="term" value="F:DNA replication origin binding"/>
    <property type="evidence" value="ECO:0007669"/>
    <property type="project" value="TreeGrafter"/>
</dbReference>
<accession>A0A8F3AI42</accession>
<dbReference type="SUPFAM" id="SSF54373">
    <property type="entry name" value="FAD-linked reductases, C-terminal domain"/>
    <property type="match status" value="1"/>
</dbReference>
<evidence type="ECO:0000256" key="1">
    <source>
        <dbReference type="ARBA" id="ARBA00004123"/>
    </source>
</evidence>
<proteinExistence type="inferred from homology"/>
<sequence length="1575" mass="178019">MTISISESAYDRRRSICSDRRRSLSSNYKCFQNYYNALKYLQPKPTYISNVRSSVNHWQLRDLVQVDAQTGSVYYTLDDSIRALSVFPLWEESLRSYDYLSLPYFPRCFNHSAGGHVVAGGVITSSSKVFSMDIPDLTKSIPGTSHRSPKGLFSFYSPYTDGDLTYKLGEMINNAVTVYPNYPGGDNHFTSYVCNNDSNLYILDIANSRVTADRKFVCENNTSLNNVHQSPDGRLLTATGDSSSIFLLDPKSPNPRIEVIKTSYDSGFGISYHNNENTLAVAFQEGACLLYDLRKATQDPLFEVKSTRPGHQSGAFRCCKFLHTAIQDLLVISEHVGRVHLVDLRDLDQDNQQVLVFPFALDQYGRHKHERLNVREKLMNSQRKHSFGGNYEEAEEKNVEKHKRFEIFDESSSHFSAPLVYDYHYLAEENPKLFKDYVYQPQPMPVCKDDDGKVAPPELNHPQWNSTPSSVNQETLQDGSTHQPHHRHNSQALDPHDVRSRLDLEAGQGSSHDVEMTDATPHSSHRYSCHDSYQQSVNHIHGEMELSGLDWLENQLYIGCEDGGIVTWDINMYINPSEYGQVFSEIKRTSSSHSTCKLILFVSCLNIDSICTAKILSIVLKKNLIQYQLIPVAGYADLKGHYQKLDSEVTNVVLIGCGAMIDIESFFEIDPNDYVIESETSPTINSEDLDFKDQGPSFSRKIYVLDGNRPWNLDNIFGSQMVVCFDDGYIDENLQKERESFKVLVDASDHETSDESSGEDSDEHEVIEDEESDEGAFQEDSDGSGESRKRRREEGEMKRLRKQRRKELSTSENIIESYYNQGTAILTATTALIYALLSTIGETSMENLWLSIIGASSLDRLHPEVYDKIQPLFQEEVHRLTPTNVSTERTADSTALTIDKDYHLFLLRHWTLYDSFFYSSMVNSKLNLWTDDGRKKLHKLFAKMGISLSVAQQKWLYMDITVKKNLPVIFNKYLPLYGLEGIVREGFIRTFGFVGQLSAMECVDALAALLESDDRFGGNGKDHNKDEDINERIEEKEKLWVNNFWSSWDALNMNSHSASSRVVSSNTNSLTNALNIKKVKGYDLLMRGLEKAKEVQQIIFRTGMSVLERKLMKNLRLYRLCVLNDGSIPDLAMFNNPLILTKLGNWLLENINEIEFSMLATKGDKSFANALKPLVLASLDPASDTYLVIGLAPKYPRGLDNSARAKIAQNTKDKPYQHDFTFMTRLNTFSVAFQRVAASSDAKLDANFRAGIIGLYTVFELIERGIDPHTITIIAEFFPGDQSIHYASPYAGAYYTPFVDTVDFARYTYERFNEIVAFIGHDRPGITKTPTVEHFAEQIREEEVVDIVRFIPDLKLGRSDILGCKSQASFTGITFNPPLLTASLFERFKTLGVKARRHKLKRLEDVIENSVTAVFNCSGLGAALLADDDKVYPTRGQAVVIRDSTIDKAVAAWTTSSSTYVIPRPFSGTHEVILGGFYQPNVSTPDTFGEDTEDIIDRTSKIYPHLLHKKSRADLEIMRVVVGLRPSREGGARVEQDLTKNVPIYHNYGAGGSGFINGLGMANKCVELYLNNKDT</sequence>
<dbReference type="PANTHER" id="PTHR10507:SF0">
    <property type="entry name" value="CELL DIVISION CONTROL PROTEIN 45 HOMOLOG"/>
    <property type="match status" value="1"/>
</dbReference>
<evidence type="ECO:0000256" key="3">
    <source>
        <dbReference type="ARBA" id="ARBA00022705"/>
    </source>
</evidence>
<dbReference type="InterPro" id="IPR036322">
    <property type="entry name" value="WD40_repeat_dom_sf"/>
</dbReference>
<feature type="region of interest" description="Disordered" evidence="6">
    <location>
        <begin position="746"/>
        <end position="806"/>
    </location>
</feature>
<dbReference type="SUPFAM" id="SSF51971">
    <property type="entry name" value="Nucleotide-binding domain"/>
    <property type="match status" value="1"/>
</dbReference>
<evidence type="ECO:0008006" key="10">
    <source>
        <dbReference type="Google" id="ProtNLM"/>
    </source>
</evidence>
<dbReference type="SUPFAM" id="SSF50978">
    <property type="entry name" value="WD40 repeat-like"/>
    <property type="match status" value="1"/>
</dbReference>
<dbReference type="Pfam" id="PF10313">
    <property type="entry name" value="DUF2415"/>
    <property type="match status" value="1"/>
</dbReference>
<dbReference type="Gene3D" id="3.30.9.10">
    <property type="entry name" value="D-Amino Acid Oxidase, subunit A, domain 2"/>
    <property type="match status" value="1"/>
</dbReference>
<evidence type="ECO:0000256" key="2">
    <source>
        <dbReference type="ARBA" id="ARBA00010727"/>
    </source>
</evidence>
<dbReference type="GO" id="GO:0003697">
    <property type="term" value="F:single-stranded DNA binding"/>
    <property type="evidence" value="ECO:0007669"/>
    <property type="project" value="TreeGrafter"/>
</dbReference>
<dbReference type="GO" id="GO:1902977">
    <property type="term" value="P:mitotic DNA replication preinitiation complex assembly"/>
    <property type="evidence" value="ECO:0007669"/>
    <property type="project" value="TreeGrafter"/>
</dbReference>
<dbReference type="GO" id="GO:0003682">
    <property type="term" value="F:chromatin binding"/>
    <property type="evidence" value="ECO:0007669"/>
    <property type="project" value="TreeGrafter"/>
</dbReference>
<keyword evidence="3" id="KW-0235">DNA replication</keyword>
<feature type="compositionally biased region" description="Acidic residues" evidence="6">
    <location>
        <begin position="754"/>
        <end position="783"/>
    </location>
</feature>
<keyword evidence="4" id="KW-0539">Nucleus</keyword>
<dbReference type="GO" id="GO:0006270">
    <property type="term" value="P:DNA replication initiation"/>
    <property type="evidence" value="ECO:0007669"/>
    <property type="project" value="InterPro"/>
</dbReference>
<evidence type="ECO:0000259" key="8">
    <source>
        <dbReference type="Pfam" id="PF10313"/>
    </source>
</evidence>
<dbReference type="Gene3D" id="2.130.10.10">
    <property type="entry name" value="YVTN repeat-like/Quinoprotein amine dehydrogenase"/>
    <property type="match status" value="1"/>
</dbReference>
<dbReference type="EMBL" id="CP076754">
    <property type="protein sequence ID" value="QWW25484.1"/>
    <property type="molecule type" value="Genomic_DNA"/>
</dbReference>
<gene>
    <name evidence="9" type="ORF">CA7LBN_004371</name>
</gene>
<dbReference type="GO" id="GO:0000727">
    <property type="term" value="P:double-strand break repair via break-induced replication"/>
    <property type="evidence" value="ECO:0007669"/>
    <property type="project" value="TreeGrafter"/>
</dbReference>
<evidence type="ECO:0000313" key="9">
    <source>
        <dbReference type="EMBL" id="QWW25484.1"/>
    </source>
</evidence>
<evidence type="ECO:0000256" key="6">
    <source>
        <dbReference type="SAM" id="MobiDB-lite"/>
    </source>
</evidence>
<dbReference type="PANTHER" id="PTHR10507">
    <property type="entry name" value="CDC45-RELATED PROTEIN"/>
    <property type="match status" value="1"/>
</dbReference>
<feature type="domain" description="DUF2415" evidence="8">
    <location>
        <begin position="314"/>
        <end position="356"/>
    </location>
</feature>
<comment type="subcellular location">
    <subcellularLocation>
        <location evidence="1">Nucleus</location>
    </subcellularLocation>
</comment>
<keyword evidence="5" id="KW-0131">Cell cycle</keyword>
<dbReference type="Pfam" id="PF01266">
    <property type="entry name" value="DAO"/>
    <property type="match status" value="1"/>
</dbReference>
<dbReference type="InterPro" id="IPR015943">
    <property type="entry name" value="WD40/YVTN_repeat-like_dom_sf"/>
</dbReference>
<evidence type="ECO:0000256" key="5">
    <source>
        <dbReference type="ARBA" id="ARBA00023306"/>
    </source>
</evidence>
<name>A0A8F3AI42_CANAR</name>
<dbReference type="InterPro" id="IPR019417">
    <property type="entry name" value="DUF2415"/>
</dbReference>
<feature type="compositionally biased region" description="Polar residues" evidence="6">
    <location>
        <begin position="462"/>
        <end position="482"/>
    </location>
</feature>
<dbReference type="InterPro" id="IPR003874">
    <property type="entry name" value="CDC45"/>
</dbReference>
<feature type="domain" description="FAD dependent oxidoreductase" evidence="7">
    <location>
        <begin position="1250"/>
        <end position="1564"/>
    </location>
</feature>
<dbReference type="InterPro" id="IPR006076">
    <property type="entry name" value="FAD-dep_OxRdtase"/>
</dbReference>
<feature type="region of interest" description="Disordered" evidence="6">
    <location>
        <begin position="448"/>
        <end position="529"/>
    </location>
</feature>
<evidence type="ECO:0000256" key="4">
    <source>
        <dbReference type="ARBA" id="ARBA00023242"/>
    </source>
</evidence>
<reference evidence="9" key="1">
    <citation type="submission" date="2021-06" db="EMBL/GenBank/DDBJ databases">
        <title>Candida auris outbreak in lebanese hospital.</title>
        <authorList>
            <person name="Finianos M."/>
        </authorList>
    </citation>
    <scope>NUCLEOTIDE SEQUENCE</scope>
    <source>
        <strain evidence="9">CA7LBN</strain>
    </source>
</reference>
<evidence type="ECO:0000259" key="7">
    <source>
        <dbReference type="Pfam" id="PF01266"/>
    </source>
</evidence>
<dbReference type="GO" id="GO:0031261">
    <property type="term" value="C:DNA replication preinitiation complex"/>
    <property type="evidence" value="ECO:0007669"/>
    <property type="project" value="TreeGrafter"/>
</dbReference>
<dbReference type="Gene3D" id="3.40.50.720">
    <property type="entry name" value="NAD(P)-binding Rossmann-like Domain"/>
    <property type="match status" value="1"/>
</dbReference>
<protein>
    <recommendedName>
        <fullName evidence="10">DUF2415 domain-containing protein</fullName>
    </recommendedName>
</protein>
<dbReference type="Proteomes" id="UP000825438">
    <property type="component" value="Chromosome VI"/>
</dbReference>
<comment type="similarity">
    <text evidence="2">Belongs to the CDC45 family.</text>
</comment>